<dbReference type="Gene3D" id="1.10.720.40">
    <property type="match status" value="1"/>
</dbReference>
<proteinExistence type="inferred from homology"/>
<dbReference type="Pfam" id="PF12464">
    <property type="entry name" value="Mac"/>
    <property type="match status" value="1"/>
</dbReference>
<dbReference type="InterPro" id="IPR044780">
    <property type="entry name" value="Heh2/Src1"/>
</dbReference>
<evidence type="ECO:0000256" key="4">
    <source>
        <dbReference type="ARBA" id="ARBA00022679"/>
    </source>
</evidence>
<dbReference type="GO" id="GO:0003677">
    <property type="term" value="F:DNA binding"/>
    <property type="evidence" value="ECO:0007669"/>
    <property type="project" value="InterPro"/>
</dbReference>
<feature type="domain" description="LEM-like" evidence="10">
    <location>
        <begin position="178"/>
        <end position="224"/>
    </location>
</feature>
<evidence type="ECO:0000259" key="11">
    <source>
        <dbReference type="SMART" id="SM01266"/>
    </source>
</evidence>
<dbReference type="GO" id="GO:0034399">
    <property type="term" value="C:nuclear periphery"/>
    <property type="evidence" value="ECO:0007669"/>
    <property type="project" value="TreeGrafter"/>
</dbReference>
<dbReference type="SMART" id="SM01261">
    <property type="entry name" value="Thymopoietin"/>
    <property type="match status" value="1"/>
</dbReference>
<dbReference type="InterPro" id="IPR024688">
    <property type="entry name" value="Mac_dom"/>
</dbReference>
<evidence type="ECO:0000313" key="12">
    <source>
        <dbReference type="EMBL" id="TPX53221.1"/>
    </source>
</evidence>
<dbReference type="GO" id="GO:0071763">
    <property type="term" value="P:nuclear membrane organization"/>
    <property type="evidence" value="ECO:0007669"/>
    <property type="project" value="TreeGrafter"/>
</dbReference>
<dbReference type="InterPro" id="IPR013146">
    <property type="entry name" value="LEM-like_dom"/>
</dbReference>
<dbReference type="GO" id="GO:0016407">
    <property type="term" value="F:acetyltransferase activity"/>
    <property type="evidence" value="ECO:0007669"/>
    <property type="project" value="InterPro"/>
</dbReference>
<feature type="region of interest" description="Disordered" evidence="9">
    <location>
        <begin position="914"/>
        <end position="949"/>
    </location>
</feature>
<keyword evidence="7" id="KW-0472">Membrane</keyword>
<feature type="compositionally biased region" description="Polar residues" evidence="9">
    <location>
        <begin position="914"/>
        <end position="923"/>
    </location>
</feature>
<dbReference type="SUPFAM" id="SSF51161">
    <property type="entry name" value="Trimeric LpxA-like enzymes"/>
    <property type="match status" value="1"/>
</dbReference>
<dbReference type="Pfam" id="PF09402">
    <property type="entry name" value="MSC"/>
    <property type="match status" value="1"/>
</dbReference>
<evidence type="ECO:0000256" key="6">
    <source>
        <dbReference type="ARBA" id="ARBA00022989"/>
    </source>
</evidence>
<organism evidence="12 13">
    <name type="scientific">Synchytrium endobioticum</name>
    <dbReference type="NCBI Taxonomy" id="286115"/>
    <lineage>
        <taxon>Eukaryota</taxon>
        <taxon>Fungi</taxon>
        <taxon>Fungi incertae sedis</taxon>
        <taxon>Chytridiomycota</taxon>
        <taxon>Chytridiomycota incertae sedis</taxon>
        <taxon>Chytridiomycetes</taxon>
        <taxon>Synchytriales</taxon>
        <taxon>Synchytriaceae</taxon>
        <taxon>Synchytrium</taxon>
    </lineage>
</organism>
<dbReference type="AlphaFoldDB" id="A0A507DP72"/>
<evidence type="ECO:0000256" key="8">
    <source>
        <dbReference type="ARBA" id="ARBA00023242"/>
    </source>
</evidence>
<feature type="compositionally biased region" description="Basic residues" evidence="9">
    <location>
        <begin position="453"/>
        <end position="467"/>
    </location>
</feature>
<reference evidence="12 13" key="1">
    <citation type="journal article" date="2019" name="Sci. Rep.">
        <title>Comparative genomics of chytrid fungi reveal insights into the obligate biotrophic and pathogenic lifestyle of Synchytrium endobioticum.</title>
        <authorList>
            <person name="van de Vossenberg B.T.L.H."/>
            <person name="Warris S."/>
            <person name="Nguyen H.D.T."/>
            <person name="van Gent-Pelzer M.P.E."/>
            <person name="Joly D.L."/>
            <person name="van de Geest H.C."/>
            <person name="Bonants P.J.M."/>
            <person name="Smith D.S."/>
            <person name="Levesque C.A."/>
            <person name="van der Lee T.A.J."/>
        </authorList>
    </citation>
    <scope>NUCLEOTIDE SEQUENCE [LARGE SCALE GENOMIC DNA]</scope>
    <source>
        <strain evidence="12 13">MB42</strain>
    </source>
</reference>
<evidence type="ECO:0000256" key="5">
    <source>
        <dbReference type="ARBA" id="ARBA00022692"/>
    </source>
</evidence>
<feature type="domain" description="Maltose/galactoside acetyltransferase" evidence="11">
    <location>
        <begin position="6"/>
        <end position="58"/>
    </location>
</feature>
<dbReference type="GO" id="GO:0005637">
    <property type="term" value="C:nuclear inner membrane"/>
    <property type="evidence" value="ECO:0007669"/>
    <property type="project" value="UniProtKB-SubCell"/>
</dbReference>
<feature type="region of interest" description="Disordered" evidence="9">
    <location>
        <begin position="410"/>
        <end position="467"/>
    </location>
</feature>
<gene>
    <name evidence="12" type="ORF">SeMB42_g00921</name>
</gene>
<dbReference type="GO" id="GO:0005783">
    <property type="term" value="C:endoplasmic reticulum"/>
    <property type="evidence" value="ECO:0007669"/>
    <property type="project" value="TreeGrafter"/>
</dbReference>
<dbReference type="Proteomes" id="UP000317494">
    <property type="component" value="Unassembled WGS sequence"/>
</dbReference>
<evidence type="ECO:0000256" key="3">
    <source>
        <dbReference type="ARBA" id="ARBA00022553"/>
    </source>
</evidence>
<keyword evidence="13" id="KW-1185">Reference proteome</keyword>
<keyword evidence="8" id="KW-0539">Nucleus</keyword>
<dbReference type="Gene3D" id="1.10.10.1180">
    <property type="entry name" value="MAN1, winged-helix domain"/>
    <property type="match status" value="1"/>
</dbReference>
<dbReference type="PANTHER" id="PTHR47808">
    <property type="entry name" value="INNER NUCLEAR MEMBRANE PROTEIN HEH2-RELATED"/>
    <property type="match status" value="1"/>
</dbReference>
<feature type="compositionally biased region" description="Polar residues" evidence="9">
    <location>
        <begin position="265"/>
        <end position="278"/>
    </location>
</feature>
<evidence type="ECO:0008006" key="14">
    <source>
        <dbReference type="Google" id="ProtNLM"/>
    </source>
</evidence>
<evidence type="ECO:0000256" key="7">
    <source>
        <dbReference type="ARBA" id="ARBA00023136"/>
    </source>
</evidence>
<evidence type="ECO:0000259" key="10">
    <source>
        <dbReference type="SMART" id="SM01261"/>
    </source>
</evidence>
<comment type="caution">
    <text evidence="12">The sequence shown here is derived from an EMBL/GenBank/DDBJ whole genome shotgun (WGS) entry which is preliminary data.</text>
</comment>
<dbReference type="STRING" id="286115.A0A507DP72"/>
<comment type="similarity">
    <text evidence="2">Belongs to the transferase hexapeptide repeat family.</text>
</comment>
<dbReference type="EMBL" id="QEAN01000020">
    <property type="protein sequence ID" value="TPX53221.1"/>
    <property type="molecule type" value="Genomic_DNA"/>
</dbReference>
<dbReference type="InterPro" id="IPR041885">
    <property type="entry name" value="MAN1_winged_helix_dom"/>
</dbReference>
<keyword evidence="6" id="KW-1133">Transmembrane helix</keyword>
<dbReference type="GO" id="GO:0003682">
    <property type="term" value="F:chromatin binding"/>
    <property type="evidence" value="ECO:0007669"/>
    <property type="project" value="InterPro"/>
</dbReference>
<keyword evidence="5" id="KW-0812">Transmembrane</keyword>
<protein>
    <recommendedName>
        <fullName evidence="14">Man1/Src1 C-terminal domain-containing protein</fullName>
    </recommendedName>
</protein>
<dbReference type="CDD" id="cd12935">
    <property type="entry name" value="LEM_like"/>
    <property type="match status" value="1"/>
</dbReference>
<keyword evidence="3" id="KW-0597">Phosphoprotein</keyword>
<dbReference type="Gene3D" id="2.160.10.10">
    <property type="entry name" value="Hexapeptide repeat proteins"/>
    <property type="match status" value="1"/>
</dbReference>
<name>A0A507DP72_9FUNG</name>
<dbReference type="SMART" id="SM01266">
    <property type="entry name" value="Mac"/>
    <property type="match status" value="1"/>
</dbReference>
<evidence type="ECO:0000256" key="1">
    <source>
        <dbReference type="ARBA" id="ARBA00004540"/>
    </source>
</evidence>
<feature type="compositionally biased region" description="Acidic residues" evidence="9">
    <location>
        <begin position="422"/>
        <end position="436"/>
    </location>
</feature>
<comment type="subcellular location">
    <subcellularLocation>
        <location evidence="1">Nucleus inner membrane</location>
    </subcellularLocation>
</comment>
<feature type="compositionally biased region" description="Polar residues" evidence="9">
    <location>
        <begin position="243"/>
        <end position="252"/>
    </location>
</feature>
<evidence type="ECO:0000256" key="9">
    <source>
        <dbReference type="SAM" id="MobiDB-lite"/>
    </source>
</evidence>
<sequence>MAKSEKEKMLAGELYLTNDPILTKEREECKWLIRKYNSPSIEPDARKGILEKLFGLAESNRPRSLPYIEPPFYCDYGYNITLGENVYMNHNCCILDCNEVKIGSNVLFGPNVAIYSATHPLAAAVRRNCTEYISCCARCLVLDINSIDTLASASIRPPTFAIDPSMLTAADIPAYLQPQFDANSLTINELISILLDHNVAVPPVKAKKEVYVGLFDTHVAPRRNQLIAQLSRPVYPLKPTSPPVRTSSNSAGINVESAKKRKPVSSASTPQALGTTPRTPKANVNAYDHVDANFSDDNPFQSGGEESPEKKQQKVKRIKAAAPPGTASGVQFLSDDDGGGVAPRRSITMSSRGRTGNPPQPFMFRTRTPDINFSKTTDSIFGSDRMGDHTTVHRGWSGIADMRKRAGKVLTRRRASRRVWTDDEGPGEEESGDGNGEEGWKTSRPASSTIRSALKKASPRTKVVAPRRKGAPITMVVRISSVVLLVLLAHWFYSVKDTLQFCEVNDGAADADASQADGTPSKGNGLGDWNPLLKMLPTCISCPSNAVCVGKTVLSCQNSDHSLQANMVSRAMPNLPFPFDIPSCVENKQKVAVEARQAQQVDRGVSHLDHLVRTWIGKAQCNELSAEEARSVPNWAKQNGHVWGMPPAEAKRQLRRSIGHKWSTTRFEEYWDLLLRRINPSSSGHLPSTPVKTEFDKSGRFLALVSSSEPIISFSCRFKTSVFQTIRAYSVHLIVIGVLCVIAAVSYDKSVADARESKTVELLVDDVLDSIAQAAEHHLQDPDRYPLPGISVDQLRDHLLPVPVRSGFGFGNRGRKETTKDADGRTRWHLNDDVARERLWAQVCKVILRNSTVRETSMEVKGEMHTIWQWIGSDLLSPRRSASNTNLQDMSNPILGPFGSPVVPALAKRLAGSGTLSGASTHENGGGVAGPSSINGNEDTAGAGPLSAT</sequence>
<dbReference type="Pfam" id="PF08198">
    <property type="entry name" value="Thymopoietin"/>
    <property type="match status" value="1"/>
</dbReference>
<dbReference type="PANTHER" id="PTHR47808:SF2">
    <property type="entry name" value="LEM DOMAIN-CONTAINING PROTEIN 2"/>
    <property type="match status" value="1"/>
</dbReference>
<keyword evidence="4" id="KW-0808">Transferase</keyword>
<evidence type="ECO:0000256" key="2">
    <source>
        <dbReference type="ARBA" id="ARBA00007274"/>
    </source>
</evidence>
<dbReference type="InterPro" id="IPR011004">
    <property type="entry name" value="Trimer_LpxA-like_sf"/>
</dbReference>
<evidence type="ECO:0000313" key="13">
    <source>
        <dbReference type="Proteomes" id="UP000317494"/>
    </source>
</evidence>
<dbReference type="InterPro" id="IPR011015">
    <property type="entry name" value="LEM/LEM-like_dom_sf"/>
</dbReference>
<dbReference type="VEuPathDB" id="FungiDB:SeMB42_g00921"/>
<accession>A0A507DP72</accession>
<feature type="region of interest" description="Disordered" evidence="9">
    <location>
        <begin position="237"/>
        <end position="367"/>
    </location>
</feature>
<dbReference type="InterPro" id="IPR018996">
    <property type="entry name" value="Man1/Src1-like_C"/>
</dbReference>